<dbReference type="GeneID" id="109415505"/>
<keyword evidence="8" id="KW-0325">Glycoprotein</keyword>
<evidence type="ECO:0000256" key="1">
    <source>
        <dbReference type="ARBA" id="ARBA00004651"/>
    </source>
</evidence>
<dbReference type="Pfam" id="PF00060">
    <property type="entry name" value="Lig_chan"/>
    <property type="match status" value="1"/>
</dbReference>
<reference evidence="12" key="1">
    <citation type="journal article" date="2015" name="Proc. Natl. Acad. Sci. U.S.A.">
        <title>Genome sequence of the Asian Tiger mosquito, Aedes albopictus, reveals insights into its biology, genetics, and evolution.</title>
        <authorList>
            <person name="Chen X.G."/>
            <person name="Jiang X."/>
            <person name="Gu J."/>
            <person name="Xu M."/>
            <person name="Wu Y."/>
            <person name="Deng Y."/>
            <person name="Zhang C."/>
            <person name="Bonizzoni M."/>
            <person name="Dermauw W."/>
            <person name="Vontas J."/>
            <person name="Armbruster P."/>
            <person name="Huang X."/>
            <person name="Yang Y."/>
            <person name="Zhang H."/>
            <person name="He W."/>
            <person name="Peng H."/>
            <person name="Liu Y."/>
            <person name="Wu K."/>
            <person name="Chen J."/>
            <person name="Lirakis M."/>
            <person name="Topalis P."/>
            <person name="Van Leeuwen T."/>
            <person name="Hall A.B."/>
            <person name="Jiang X."/>
            <person name="Thorpe C."/>
            <person name="Mueller R.L."/>
            <person name="Sun C."/>
            <person name="Waterhouse R.M."/>
            <person name="Yan G."/>
            <person name="Tu Z.J."/>
            <person name="Fang X."/>
            <person name="James A.A."/>
        </authorList>
    </citation>
    <scope>NUCLEOTIDE SEQUENCE [LARGE SCALE GENOMIC DNA]</scope>
    <source>
        <strain evidence="12">Foshan</strain>
    </source>
</reference>
<reference evidence="11" key="2">
    <citation type="submission" date="2025-05" db="UniProtKB">
        <authorList>
            <consortium name="EnsemblMetazoa"/>
        </authorList>
    </citation>
    <scope>IDENTIFICATION</scope>
    <source>
        <strain evidence="11">Foshan</strain>
    </source>
</reference>
<dbReference type="RefSeq" id="XP_062713395.1">
    <property type="nucleotide sequence ID" value="XM_062857411.1"/>
</dbReference>
<evidence type="ECO:0000256" key="5">
    <source>
        <dbReference type="ARBA" id="ARBA00022989"/>
    </source>
</evidence>
<dbReference type="SUPFAM" id="SSF53850">
    <property type="entry name" value="Periplasmic binding protein-like II"/>
    <property type="match status" value="1"/>
</dbReference>
<comment type="subcellular location">
    <subcellularLocation>
        <location evidence="1">Cell membrane</location>
        <topology evidence="1">Multi-pass membrane protein</topology>
    </subcellularLocation>
</comment>
<dbReference type="Proteomes" id="UP000069940">
    <property type="component" value="Unassembled WGS sequence"/>
</dbReference>
<evidence type="ECO:0000256" key="2">
    <source>
        <dbReference type="ARBA" id="ARBA00008685"/>
    </source>
</evidence>
<dbReference type="InterPro" id="IPR001320">
    <property type="entry name" value="Iontro_rcpt_C"/>
</dbReference>
<sequence>MKINSKNSAGTITYFLGAYSICNVFNRTSVSTTVPLENLPIVIVQPGSKLSHAINLGCSAFIIEENVAFWFFDEFILAHDRAEYRTSIKYLVIVIHSTEHYQTAVLEGIQKHPIMEEVPNMLLVVQKNAVFELLTHGYVGSGPKALQYQILDVYDARNDSFLYESDLFPDKLDNLMGKTSKVASFEVIPWVMPQQAADGNVRYRNQSYTLNGMDGYLLIEFCMRFNCTWELQVDQKNLYGKVFDNGTGNGMFGALLHREVDFAIGAVGPYFSTFKFFSITHPLQWVGVTCLVPRPGLVPYWKLIFVIFSKTVWFVLGVTFITTSVCLHISHKSTTNSQTYEFSSIIFKVFRSLVLASSDLPRNSAALAIMVASHLMFTIIVGNTYIGKIHSILAFPPYQDPISTVTELARNGIQVNAEHAAWMYSMDLSENRQDKIILSNFHVVPAERLSTLMNKGHEATMIAVLENGHSMVGRWINTHNVEQYRILSEPLYYEFEAGYATKTWPLLDRFSYYTSWIRDACLFQYVELIEVNRYMDFWVQLSIEHSKDRPHSQLKNMKVEEISGGLMILGIGLLISVVVFLVEIGIHTKN</sequence>
<evidence type="ECO:0000313" key="12">
    <source>
        <dbReference type="Proteomes" id="UP000069940"/>
    </source>
</evidence>
<evidence type="ECO:0000256" key="7">
    <source>
        <dbReference type="ARBA" id="ARBA00023170"/>
    </source>
</evidence>
<evidence type="ECO:0000256" key="9">
    <source>
        <dbReference type="SAM" id="Phobius"/>
    </source>
</evidence>
<accession>A0ABM1Y9L7</accession>
<dbReference type="InterPro" id="IPR052192">
    <property type="entry name" value="Insect_Ionotropic_Sensory_Rcpt"/>
</dbReference>
<evidence type="ECO:0000256" key="4">
    <source>
        <dbReference type="ARBA" id="ARBA00022692"/>
    </source>
</evidence>
<proteinExistence type="inferred from homology"/>
<feature type="transmembrane region" description="Helical" evidence="9">
    <location>
        <begin position="364"/>
        <end position="386"/>
    </location>
</feature>
<evidence type="ECO:0000313" key="11">
    <source>
        <dbReference type="EnsemblMetazoa" id="AALFPA23_007047.P9346"/>
    </source>
</evidence>
<comment type="similarity">
    <text evidence="2">Belongs to the glutamate-gated ion channel (TC 1.A.10.1) family.</text>
</comment>
<keyword evidence="5 9" id="KW-1133">Transmembrane helix</keyword>
<protein>
    <recommendedName>
        <fullName evidence="10">Ionotropic glutamate receptor C-terminal domain-containing protein</fullName>
    </recommendedName>
</protein>
<dbReference type="PANTHER" id="PTHR42643:SF40">
    <property type="entry name" value="IONOTROPIC RECEPTOR 41A-RELATED"/>
    <property type="match status" value="1"/>
</dbReference>
<keyword evidence="6 9" id="KW-0472">Membrane</keyword>
<feature type="transmembrane region" description="Helical" evidence="9">
    <location>
        <begin position="300"/>
        <end position="327"/>
    </location>
</feature>
<feature type="domain" description="Ionotropic glutamate receptor C-terminal" evidence="10">
    <location>
        <begin position="310"/>
        <end position="573"/>
    </location>
</feature>
<keyword evidence="3" id="KW-1003">Cell membrane</keyword>
<dbReference type="Gene3D" id="1.10.287.70">
    <property type="match status" value="1"/>
</dbReference>
<keyword evidence="4 9" id="KW-0812">Transmembrane</keyword>
<feature type="transmembrane region" description="Helical" evidence="9">
    <location>
        <begin position="565"/>
        <end position="586"/>
    </location>
</feature>
<keyword evidence="12" id="KW-1185">Reference proteome</keyword>
<evidence type="ECO:0000256" key="3">
    <source>
        <dbReference type="ARBA" id="ARBA00022475"/>
    </source>
</evidence>
<keyword evidence="7" id="KW-0675">Receptor</keyword>
<name>A0ABM1Y9L7_AEDAL</name>
<evidence type="ECO:0000259" key="10">
    <source>
        <dbReference type="Pfam" id="PF00060"/>
    </source>
</evidence>
<dbReference type="EnsemblMetazoa" id="AALFPA23_007047.R9346">
    <property type="protein sequence ID" value="AALFPA23_007047.P9346"/>
    <property type="gene ID" value="AALFPA23_007047"/>
</dbReference>
<dbReference type="PANTHER" id="PTHR42643">
    <property type="entry name" value="IONOTROPIC RECEPTOR 20A-RELATED"/>
    <property type="match status" value="1"/>
</dbReference>
<organism evidence="11 12">
    <name type="scientific">Aedes albopictus</name>
    <name type="common">Asian tiger mosquito</name>
    <name type="synonym">Stegomyia albopicta</name>
    <dbReference type="NCBI Taxonomy" id="7160"/>
    <lineage>
        <taxon>Eukaryota</taxon>
        <taxon>Metazoa</taxon>
        <taxon>Ecdysozoa</taxon>
        <taxon>Arthropoda</taxon>
        <taxon>Hexapoda</taxon>
        <taxon>Insecta</taxon>
        <taxon>Pterygota</taxon>
        <taxon>Neoptera</taxon>
        <taxon>Endopterygota</taxon>
        <taxon>Diptera</taxon>
        <taxon>Nematocera</taxon>
        <taxon>Culicoidea</taxon>
        <taxon>Culicidae</taxon>
        <taxon>Culicinae</taxon>
        <taxon>Aedini</taxon>
        <taxon>Aedes</taxon>
        <taxon>Stegomyia</taxon>
    </lineage>
</organism>
<evidence type="ECO:0000256" key="8">
    <source>
        <dbReference type="ARBA" id="ARBA00023180"/>
    </source>
</evidence>
<dbReference type="Gene3D" id="3.40.190.10">
    <property type="entry name" value="Periplasmic binding protein-like II"/>
    <property type="match status" value="1"/>
</dbReference>
<evidence type="ECO:0000256" key="6">
    <source>
        <dbReference type="ARBA" id="ARBA00023136"/>
    </source>
</evidence>